<keyword evidence="5 11" id="KW-0067">ATP-binding</keyword>
<dbReference type="InterPro" id="IPR009008">
    <property type="entry name" value="Val/Leu/Ile-tRNA-synth_edit"/>
</dbReference>
<keyword evidence="4 11" id="KW-0547">Nucleotide-binding</keyword>
<reference evidence="17" key="1">
    <citation type="submission" date="2017-02" db="UniProtKB">
        <authorList>
            <consortium name="WormBaseParasite"/>
        </authorList>
    </citation>
    <scope>IDENTIFICATION</scope>
</reference>
<dbReference type="PRINTS" id="PR00986">
    <property type="entry name" value="TRNASYNTHVAL"/>
</dbReference>
<dbReference type="GO" id="GO:0005524">
    <property type="term" value="F:ATP binding"/>
    <property type="evidence" value="ECO:0007669"/>
    <property type="project" value="UniProtKB-KW"/>
</dbReference>
<evidence type="ECO:0000256" key="4">
    <source>
        <dbReference type="ARBA" id="ARBA00022741"/>
    </source>
</evidence>
<dbReference type="PROSITE" id="PS00178">
    <property type="entry name" value="AA_TRNA_LIGASE_I"/>
    <property type="match status" value="1"/>
</dbReference>
<comment type="similarity">
    <text evidence="1 11">Belongs to the class-I aminoacyl-tRNA synthetase family.</text>
</comment>
<proteinExistence type="inferred from homology"/>
<dbReference type="Pfam" id="PF00133">
    <property type="entry name" value="tRNA-synt_1"/>
    <property type="match status" value="1"/>
</dbReference>
<feature type="region of interest" description="Disordered" evidence="13">
    <location>
        <begin position="1"/>
        <end position="26"/>
    </location>
</feature>
<feature type="coiled-coil region" evidence="12">
    <location>
        <begin position="1006"/>
        <end position="1033"/>
    </location>
</feature>
<dbReference type="Proteomes" id="UP000046393">
    <property type="component" value="Unplaced"/>
</dbReference>
<keyword evidence="12" id="KW-0175">Coiled coil</keyword>
<comment type="catalytic activity">
    <reaction evidence="10">
        <text>tRNA(Val) + L-valine + ATP = L-valyl-tRNA(Val) + AMP + diphosphate</text>
        <dbReference type="Rhea" id="RHEA:10704"/>
        <dbReference type="Rhea" id="RHEA-COMP:9672"/>
        <dbReference type="Rhea" id="RHEA-COMP:9708"/>
        <dbReference type="ChEBI" id="CHEBI:30616"/>
        <dbReference type="ChEBI" id="CHEBI:33019"/>
        <dbReference type="ChEBI" id="CHEBI:57762"/>
        <dbReference type="ChEBI" id="CHEBI:78442"/>
        <dbReference type="ChEBI" id="CHEBI:78537"/>
        <dbReference type="ChEBI" id="CHEBI:456215"/>
        <dbReference type="EC" id="6.1.1.9"/>
    </reaction>
</comment>
<dbReference type="FunFam" id="3.90.740.10:FF:000005">
    <property type="entry name" value="Valine--tRNA ligase, mitochondrial"/>
    <property type="match status" value="1"/>
</dbReference>
<dbReference type="Gene3D" id="3.40.50.620">
    <property type="entry name" value="HUPs"/>
    <property type="match status" value="2"/>
</dbReference>
<dbReference type="NCBIfam" id="NF004349">
    <property type="entry name" value="PRK05729.1"/>
    <property type="match status" value="1"/>
</dbReference>
<keyword evidence="16" id="KW-1185">Reference proteome</keyword>
<evidence type="ECO:0000256" key="13">
    <source>
        <dbReference type="SAM" id="MobiDB-lite"/>
    </source>
</evidence>
<dbReference type="NCBIfam" id="TIGR00422">
    <property type="entry name" value="valS"/>
    <property type="match status" value="1"/>
</dbReference>
<protein>
    <recommendedName>
        <fullName evidence="8">Valine--tRNA ligase</fullName>
        <ecNumber evidence="2">6.1.1.9</ecNumber>
    </recommendedName>
    <alternativeName>
        <fullName evidence="9">Valyl-tRNA synthetase</fullName>
    </alternativeName>
</protein>
<evidence type="ECO:0000259" key="15">
    <source>
        <dbReference type="Pfam" id="PF08264"/>
    </source>
</evidence>
<evidence type="ECO:0000256" key="1">
    <source>
        <dbReference type="ARBA" id="ARBA00005594"/>
    </source>
</evidence>
<dbReference type="GO" id="GO:0006438">
    <property type="term" value="P:valyl-tRNA aminoacylation"/>
    <property type="evidence" value="ECO:0007669"/>
    <property type="project" value="InterPro"/>
</dbReference>
<dbReference type="HAMAP" id="MF_02004">
    <property type="entry name" value="Val_tRNA_synth_type1"/>
    <property type="match status" value="1"/>
</dbReference>
<evidence type="ECO:0000256" key="9">
    <source>
        <dbReference type="ARBA" id="ARBA00029936"/>
    </source>
</evidence>
<dbReference type="Gene3D" id="3.90.740.10">
    <property type="entry name" value="Valyl/Leucyl/Isoleucyl-tRNA synthetase, editing domain"/>
    <property type="match status" value="1"/>
</dbReference>
<keyword evidence="6 11" id="KW-0648">Protein biosynthesis</keyword>
<dbReference type="CDD" id="cd07962">
    <property type="entry name" value="Anticodon_Ia_Val"/>
    <property type="match status" value="1"/>
</dbReference>
<feature type="domain" description="Aminoacyl-tRNA synthetase class Ia" evidence="14">
    <location>
        <begin position="93"/>
        <end position="747"/>
    </location>
</feature>
<dbReference type="AlphaFoldDB" id="A0A0N5AYA3"/>
<dbReference type="InterPro" id="IPR037118">
    <property type="entry name" value="Val-tRNA_synth_C_sf"/>
</dbReference>
<dbReference type="PANTHER" id="PTHR11946:SF109">
    <property type="entry name" value="VALINE--TRNA LIGASE"/>
    <property type="match status" value="1"/>
</dbReference>
<dbReference type="SUPFAM" id="SSF47323">
    <property type="entry name" value="Anticodon-binding domain of a subclass of class I aminoacyl-tRNA synthetases"/>
    <property type="match status" value="1"/>
</dbReference>
<dbReference type="GO" id="GO:0005829">
    <property type="term" value="C:cytosol"/>
    <property type="evidence" value="ECO:0007669"/>
    <property type="project" value="TreeGrafter"/>
</dbReference>
<dbReference type="InterPro" id="IPR033705">
    <property type="entry name" value="Anticodon_Ia_Val"/>
</dbReference>
<evidence type="ECO:0000256" key="11">
    <source>
        <dbReference type="RuleBase" id="RU363035"/>
    </source>
</evidence>
<evidence type="ECO:0000256" key="10">
    <source>
        <dbReference type="ARBA" id="ARBA00047552"/>
    </source>
</evidence>
<dbReference type="InterPro" id="IPR014729">
    <property type="entry name" value="Rossmann-like_a/b/a_fold"/>
</dbReference>
<evidence type="ECO:0000256" key="12">
    <source>
        <dbReference type="SAM" id="Coils"/>
    </source>
</evidence>
<evidence type="ECO:0000256" key="5">
    <source>
        <dbReference type="ARBA" id="ARBA00022840"/>
    </source>
</evidence>
<dbReference type="InterPro" id="IPR013155">
    <property type="entry name" value="M/V/L/I-tRNA-synth_anticd-bd"/>
</dbReference>
<dbReference type="Gene3D" id="1.10.730.10">
    <property type="entry name" value="Isoleucyl-tRNA Synthetase, Domain 1"/>
    <property type="match status" value="1"/>
</dbReference>
<dbReference type="SUPFAM" id="SSF50677">
    <property type="entry name" value="ValRS/IleRS/LeuRS editing domain"/>
    <property type="match status" value="1"/>
</dbReference>
<dbReference type="FunFam" id="3.40.50.620:FF:000020">
    <property type="entry name" value="Valine--tRNA ligase, mitochondrial"/>
    <property type="match status" value="1"/>
</dbReference>
<dbReference type="CDD" id="cd00817">
    <property type="entry name" value="ValRS_core"/>
    <property type="match status" value="1"/>
</dbReference>
<dbReference type="InterPro" id="IPR002300">
    <property type="entry name" value="aa-tRNA-synth_Ia"/>
</dbReference>
<dbReference type="WBParaSite" id="SMUV_0000994001-mRNA-1">
    <property type="protein sequence ID" value="SMUV_0000994001-mRNA-1"/>
    <property type="gene ID" value="SMUV_0000994001"/>
</dbReference>
<dbReference type="InterPro" id="IPR009080">
    <property type="entry name" value="tRNAsynth_Ia_anticodon-bd"/>
</dbReference>
<evidence type="ECO:0000256" key="7">
    <source>
        <dbReference type="ARBA" id="ARBA00023146"/>
    </source>
</evidence>
<organism evidence="16 17">
    <name type="scientific">Syphacia muris</name>
    <dbReference type="NCBI Taxonomy" id="451379"/>
    <lineage>
        <taxon>Eukaryota</taxon>
        <taxon>Metazoa</taxon>
        <taxon>Ecdysozoa</taxon>
        <taxon>Nematoda</taxon>
        <taxon>Chromadorea</taxon>
        <taxon>Rhabditida</taxon>
        <taxon>Spirurina</taxon>
        <taxon>Oxyuridomorpha</taxon>
        <taxon>Oxyuroidea</taxon>
        <taxon>Oxyuridae</taxon>
        <taxon>Syphacia</taxon>
    </lineage>
</organism>
<feature type="domain" description="Methionyl/Valyl/Leucyl/Isoleucyl-tRNA synthetase anticodon-binding" evidence="15">
    <location>
        <begin position="792"/>
        <end position="944"/>
    </location>
</feature>
<evidence type="ECO:0000256" key="2">
    <source>
        <dbReference type="ARBA" id="ARBA00013169"/>
    </source>
</evidence>
<dbReference type="PANTHER" id="PTHR11946">
    <property type="entry name" value="VALYL-TRNA SYNTHETASES"/>
    <property type="match status" value="1"/>
</dbReference>
<dbReference type="GO" id="GO:0002161">
    <property type="term" value="F:aminoacyl-tRNA deacylase activity"/>
    <property type="evidence" value="ECO:0007669"/>
    <property type="project" value="InterPro"/>
</dbReference>
<dbReference type="Gene3D" id="1.10.287.380">
    <property type="entry name" value="Valyl-tRNA synthetase, C-terminal domain"/>
    <property type="match status" value="1"/>
</dbReference>
<keyword evidence="3 11" id="KW-0436">Ligase</keyword>
<dbReference type="InterPro" id="IPR001412">
    <property type="entry name" value="aa-tRNA-synth_I_CS"/>
</dbReference>
<dbReference type="FunFam" id="1.10.730.10:FF:000009">
    <property type="entry name" value="Valine--tRNA ligase, mitochondrial"/>
    <property type="match status" value="1"/>
</dbReference>
<sequence length="1082" mass="123078">MTVEGGAGNGKPKTAAQLKKEAAKAEKLAKFREKEKKMAEKKAQAANKTAEKEIRNNKKAVIEYTIQTRKGDKKDVSCEMPSAYSPRYVEACWNDWWEKEGFFKPEYGNRDISKKNPKGNFTIVIPPPNVTGKLHLGHAVATSIEDTLARWHRMHGETVLYNPGCDHAGIATQVVVEKRLQRERGLSRHDLGREKFIEEVWKWKNEKGSAIYDQLRKMGASVDWDRACFMMDPKIMRAVTHAFIVMHEKHVIYRSNRLVNWSCTLRSAISDIEVDKLELTGRTLLSVPGYKKKIEFGVLISFAYPIEDSDEEVVIATTRVETMLGDTAIAVHPDDDRYHHLVGKYCKHPFLDRKLPIIADSFVDKEFGTGAVKITPAHDHNDYEVGTRHNLPFITIFTDDGYMNERCGQFKGMKRFEAREAVLEALKKAGYYRGTKDNAMIVPICSRSHDIIEPILKAQWYVKCDVMAERAREAVANGDLKIIPDFHVATWNRWLLGSRDWCISRQLWWGHRIPAYFVTVNDSSIPPGNSDNDDYWVSAHNEQEAIKKAAAKFNVPVEKISVKWGKHFRCLSRCDLMGIRAGRSFTNITELDFLYQFCQELDKILNEDVLDTWFSSGMWPFTIFGWPEQTKDLEAFFPGSVLETGHDILFFWVARMVYLHAVIRDAHGRKMSKSLGNVIDPLDVIHGISLKELNLQLEHGNLDPKELNIAKEGQARDYPNGIPECGTDALRFALMAYTSHGRDINLDVLRIQGCRFFCNKIWQATRFTLMQLGTNYVCEPKFSLSGNESLLDRWILSRLAVAVEATNFGLSSFTFQCATTAIFNFWLYDLCDIYLEGSKPVFLQGEEQAIRRTREILYMCVDVGLRLLAPFMPFITEELWQRLPRRPSETAPSICIAHYPETPEFSMYKNNDLERQVSEAMAIIKTVRSLRSDYDLPPKVKTDLYVSFTEKQDVESVVNLTSLIATLTSSQKVMILDSSQLSAIPSGCARVTVSAKCGVSLALEGIIDLDKEIAKLSDKRSKLNAQLAKLNEVIARPDYETKVPLGVRTNNSEKRDLLFVELAHIEDALDALKGSARVNVKE</sequence>
<dbReference type="EC" id="6.1.1.9" evidence="2"/>
<accession>A0A0N5AYA3</accession>
<keyword evidence="7 11" id="KW-0030">Aminoacyl-tRNA synthetase</keyword>
<dbReference type="GO" id="GO:0004832">
    <property type="term" value="F:valine-tRNA ligase activity"/>
    <property type="evidence" value="ECO:0007669"/>
    <property type="project" value="UniProtKB-EC"/>
</dbReference>
<evidence type="ECO:0000256" key="8">
    <source>
        <dbReference type="ARBA" id="ARBA00024407"/>
    </source>
</evidence>
<evidence type="ECO:0000313" key="16">
    <source>
        <dbReference type="Proteomes" id="UP000046393"/>
    </source>
</evidence>
<evidence type="ECO:0000256" key="3">
    <source>
        <dbReference type="ARBA" id="ARBA00022598"/>
    </source>
</evidence>
<dbReference type="InterPro" id="IPR002303">
    <property type="entry name" value="Valyl-tRNA_ligase"/>
</dbReference>
<evidence type="ECO:0000256" key="6">
    <source>
        <dbReference type="ARBA" id="ARBA00022917"/>
    </source>
</evidence>
<evidence type="ECO:0000313" key="17">
    <source>
        <dbReference type="WBParaSite" id="SMUV_0000994001-mRNA-1"/>
    </source>
</evidence>
<dbReference type="STRING" id="451379.A0A0N5AYA3"/>
<dbReference type="SUPFAM" id="SSF52374">
    <property type="entry name" value="Nucleotidylyl transferase"/>
    <property type="match status" value="1"/>
</dbReference>
<name>A0A0N5AYA3_9BILA</name>
<dbReference type="Pfam" id="PF08264">
    <property type="entry name" value="Anticodon_1"/>
    <property type="match status" value="1"/>
</dbReference>
<evidence type="ECO:0000259" key="14">
    <source>
        <dbReference type="Pfam" id="PF00133"/>
    </source>
</evidence>